<proteinExistence type="predicted"/>
<keyword evidence="3" id="KW-1185">Reference proteome</keyword>
<dbReference type="CDD" id="cd06222">
    <property type="entry name" value="RNase_H_like"/>
    <property type="match status" value="1"/>
</dbReference>
<accession>A0A843V1G1</accession>
<dbReference type="PANTHER" id="PTHR47723">
    <property type="entry name" value="OS05G0353850 PROTEIN"/>
    <property type="match status" value="1"/>
</dbReference>
<dbReference type="SUPFAM" id="SSF53098">
    <property type="entry name" value="Ribonuclease H-like"/>
    <property type="match status" value="1"/>
</dbReference>
<dbReference type="GO" id="GO:0003676">
    <property type="term" value="F:nucleic acid binding"/>
    <property type="evidence" value="ECO:0007669"/>
    <property type="project" value="InterPro"/>
</dbReference>
<comment type="caution">
    <text evidence="2">The sequence shown here is derived from an EMBL/GenBank/DDBJ whole genome shotgun (WGS) entry which is preliminary data.</text>
</comment>
<dbReference type="InterPro" id="IPR012337">
    <property type="entry name" value="RNaseH-like_sf"/>
</dbReference>
<dbReference type="InterPro" id="IPR036397">
    <property type="entry name" value="RNaseH_sf"/>
</dbReference>
<feature type="domain" description="RNase H type-1" evidence="1">
    <location>
        <begin position="210"/>
        <end position="332"/>
    </location>
</feature>
<gene>
    <name evidence="2" type="ORF">Taro_019195</name>
</gene>
<sequence>MWTAAQKVVQDNTRWVHGNGQSIDILTDIWLGNRPLAELLNLPYEGNSVTLQEVIANVHHPIQSLLPSATLQGVSLNDDTDKCVWGPSQDGQFSLKSAYNLVRHVGVPRPPLKKSWHNYFYRRASIFCWKIINRVVPVDQRIVETGIQMAYCYSCCKSPKTKDLDHLFINGDLAVSLWNWFLPFTNSKVHLHSHITAFSKQLKLIRWIPPILHYCLSVDGASKGNPGDCGGGGCIRDRNGTVLVAFAHFYGHGNNMIAEIRALADGLRLADYLGFRISIVHSDSMALVNSFKSGKCPSWHTFRWWRIAEVASHTCKGPILLDKTGLSHIRVL</sequence>
<dbReference type="Gene3D" id="3.30.420.10">
    <property type="entry name" value="Ribonuclease H-like superfamily/Ribonuclease H"/>
    <property type="match status" value="1"/>
</dbReference>
<evidence type="ECO:0000313" key="3">
    <source>
        <dbReference type="Proteomes" id="UP000652761"/>
    </source>
</evidence>
<reference evidence="2" key="1">
    <citation type="submission" date="2017-07" db="EMBL/GenBank/DDBJ databases">
        <title>Taro Niue Genome Assembly and Annotation.</title>
        <authorList>
            <person name="Atibalentja N."/>
            <person name="Keating K."/>
            <person name="Fields C.J."/>
        </authorList>
    </citation>
    <scope>NUCLEOTIDE SEQUENCE</scope>
    <source>
        <strain evidence="2">Niue_2</strain>
        <tissue evidence="2">Leaf</tissue>
    </source>
</reference>
<dbReference type="Proteomes" id="UP000652761">
    <property type="component" value="Unassembled WGS sequence"/>
</dbReference>
<dbReference type="InterPro" id="IPR026960">
    <property type="entry name" value="RVT-Znf"/>
</dbReference>
<dbReference type="GO" id="GO:0004523">
    <property type="term" value="F:RNA-DNA hybrid ribonuclease activity"/>
    <property type="evidence" value="ECO:0007669"/>
    <property type="project" value="InterPro"/>
</dbReference>
<dbReference type="EMBL" id="NMUH01000918">
    <property type="protein sequence ID" value="MQL86663.1"/>
    <property type="molecule type" value="Genomic_DNA"/>
</dbReference>
<name>A0A843V1G1_COLES</name>
<dbReference type="PANTHER" id="PTHR47723:SF19">
    <property type="entry name" value="POLYNUCLEOTIDYL TRANSFERASE, RIBONUCLEASE H-LIKE SUPERFAMILY PROTEIN"/>
    <property type="match status" value="1"/>
</dbReference>
<organism evidence="2 3">
    <name type="scientific">Colocasia esculenta</name>
    <name type="common">Wild taro</name>
    <name type="synonym">Arum esculentum</name>
    <dbReference type="NCBI Taxonomy" id="4460"/>
    <lineage>
        <taxon>Eukaryota</taxon>
        <taxon>Viridiplantae</taxon>
        <taxon>Streptophyta</taxon>
        <taxon>Embryophyta</taxon>
        <taxon>Tracheophyta</taxon>
        <taxon>Spermatophyta</taxon>
        <taxon>Magnoliopsida</taxon>
        <taxon>Liliopsida</taxon>
        <taxon>Araceae</taxon>
        <taxon>Aroideae</taxon>
        <taxon>Colocasieae</taxon>
        <taxon>Colocasia</taxon>
    </lineage>
</organism>
<protein>
    <recommendedName>
        <fullName evidence="1">RNase H type-1 domain-containing protein</fullName>
    </recommendedName>
</protein>
<dbReference type="Pfam" id="PF13966">
    <property type="entry name" value="zf-RVT"/>
    <property type="match status" value="1"/>
</dbReference>
<dbReference type="Pfam" id="PF13456">
    <property type="entry name" value="RVT_3"/>
    <property type="match status" value="1"/>
</dbReference>
<dbReference type="InterPro" id="IPR044730">
    <property type="entry name" value="RNase_H-like_dom_plant"/>
</dbReference>
<dbReference type="AlphaFoldDB" id="A0A843V1G1"/>
<evidence type="ECO:0000259" key="1">
    <source>
        <dbReference type="PROSITE" id="PS50879"/>
    </source>
</evidence>
<dbReference type="InterPro" id="IPR002156">
    <property type="entry name" value="RNaseH_domain"/>
</dbReference>
<dbReference type="OrthoDB" id="692410at2759"/>
<evidence type="ECO:0000313" key="2">
    <source>
        <dbReference type="EMBL" id="MQL86663.1"/>
    </source>
</evidence>
<dbReference type="InterPro" id="IPR053151">
    <property type="entry name" value="RNase_H-like"/>
</dbReference>
<dbReference type="PROSITE" id="PS50879">
    <property type="entry name" value="RNASE_H_1"/>
    <property type="match status" value="1"/>
</dbReference>